<organism evidence="8 9">
    <name type="scientific">Erinaceus europaeus</name>
    <name type="common">Western European hedgehog</name>
    <dbReference type="NCBI Taxonomy" id="9365"/>
    <lineage>
        <taxon>Eukaryota</taxon>
        <taxon>Metazoa</taxon>
        <taxon>Chordata</taxon>
        <taxon>Craniata</taxon>
        <taxon>Vertebrata</taxon>
        <taxon>Euteleostomi</taxon>
        <taxon>Mammalia</taxon>
        <taxon>Eutheria</taxon>
        <taxon>Laurasiatheria</taxon>
        <taxon>Eulipotyphla</taxon>
        <taxon>Erinaceidae</taxon>
        <taxon>Erinaceinae</taxon>
        <taxon>Erinaceus</taxon>
    </lineage>
</organism>
<dbReference type="EC" id="4.3.2.8" evidence="6"/>
<reference evidence="9 10" key="1">
    <citation type="submission" date="2025-04" db="UniProtKB">
        <authorList>
            <consortium name="RefSeq"/>
        </authorList>
    </citation>
    <scope>IDENTIFICATION</scope>
</reference>
<dbReference type="InterPro" id="IPR013024">
    <property type="entry name" value="GGCT-like"/>
</dbReference>
<evidence type="ECO:0000313" key="9">
    <source>
        <dbReference type="RefSeq" id="XP_016040455.1"/>
    </source>
</evidence>
<evidence type="ECO:0000256" key="5">
    <source>
        <dbReference type="PIRSR" id="PIRSR639126-1"/>
    </source>
</evidence>
<dbReference type="CDD" id="cd06661">
    <property type="entry name" value="GGCT_like"/>
    <property type="match status" value="1"/>
</dbReference>
<dbReference type="Gene3D" id="3.10.490.10">
    <property type="entry name" value="Gamma-glutamyl cyclotransferase-like"/>
    <property type="match status" value="1"/>
</dbReference>
<evidence type="ECO:0000256" key="3">
    <source>
        <dbReference type="ARBA" id="ARBA00023239"/>
    </source>
</evidence>
<dbReference type="InterPro" id="IPR036568">
    <property type="entry name" value="GGCT-like_sf"/>
</dbReference>
<evidence type="ECO:0000256" key="1">
    <source>
        <dbReference type="ARBA" id="ARBA00001684"/>
    </source>
</evidence>
<dbReference type="PANTHER" id="PTHR12510">
    <property type="entry name" value="TROPONIN C-AKIN-1 PROTEIN"/>
    <property type="match status" value="1"/>
</dbReference>
<dbReference type="RefSeq" id="XP_016040455.1">
    <property type="nucleotide sequence ID" value="XM_016184969.1"/>
</dbReference>
<comment type="catalytic activity">
    <reaction evidence="1 6">
        <text>epsilon-(gamma-L-glutamyl)-L-lysine = 5-oxo-L-proline + L-lysine</text>
        <dbReference type="Rhea" id="RHEA:16961"/>
        <dbReference type="ChEBI" id="CHEBI:32551"/>
        <dbReference type="ChEBI" id="CHEBI:58402"/>
        <dbReference type="ChEBI" id="CHEBI:133752"/>
        <dbReference type="EC" id="4.3.2.8"/>
    </reaction>
</comment>
<dbReference type="GO" id="GO:0005829">
    <property type="term" value="C:cytosol"/>
    <property type="evidence" value="ECO:0007669"/>
    <property type="project" value="TreeGrafter"/>
</dbReference>
<evidence type="ECO:0000259" key="7">
    <source>
        <dbReference type="Pfam" id="PF06094"/>
    </source>
</evidence>
<feature type="domain" description="Gamma-glutamylcyclotransferase AIG2-like" evidence="7">
    <location>
        <begin position="15"/>
        <end position="143"/>
    </location>
</feature>
<dbReference type="InterPro" id="IPR039126">
    <property type="entry name" value="GGACT"/>
</dbReference>
<feature type="active site" description="Proton acceptor" evidence="5">
    <location>
        <position position="93"/>
    </location>
</feature>
<dbReference type="InterPro" id="IPR009288">
    <property type="entry name" value="AIG2-like_dom"/>
</dbReference>
<accession>A0A1S3W258</accession>
<protein>
    <recommendedName>
        <fullName evidence="6">Gamma-glutamylaminecyclotransferase</fullName>
        <ecNumber evidence="6">4.3.2.8</ecNumber>
    </recommendedName>
</protein>
<dbReference type="CTD" id="87769"/>
<keyword evidence="8" id="KW-1185">Reference proteome</keyword>
<dbReference type="AlphaFoldDB" id="A0A1S3W258"/>
<dbReference type="PANTHER" id="PTHR12510:SF4">
    <property type="entry name" value="GAMMA-GLUTAMYLAMINECYCLOTRANSFERASE"/>
    <property type="match status" value="1"/>
</dbReference>
<dbReference type="GeneID" id="103128918"/>
<dbReference type="RefSeq" id="XP_060047808.1">
    <property type="nucleotide sequence ID" value="XM_060191825.1"/>
</dbReference>
<dbReference type="GO" id="GO:0042219">
    <property type="term" value="P:modified amino acid catabolic process"/>
    <property type="evidence" value="ECO:0007669"/>
    <property type="project" value="UniProtKB-UniRule"/>
</dbReference>
<evidence type="ECO:0000313" key="8">
    <source>
        <dbReference type="Proteomes" id="UP001652624"/>
    </source>
</evidence>
<evidence type="ECO:0000313" key="10">
    <source>
        <dbReference type="RefSeq" id="XP_016040456.1"/>
    </source>
</evidence>
<dbReference type="eggNOG" id="KOG4450">
    <property type="taxonomic scope" value="Eukaryota"/>
</dbReference>
<dbReference type="Proteomes" id="UP001652624">
    <property type="component" value="Chromosome 5"/>
</dbReference>
<evidence type="ECO:0000256" key="6">
    <source>
        <dbReference type="RuleBase" id="RU367036"/>
    </source>
</evidence>
<gene>
    <name evidence="9 10 11 12" type="primary">GGACT</name>
</gene>
<dbReference type="RefSeq" id="XP_016040456.1">
    <property type="nucleotide sequence ID" value="XM_016184970.1"/>
</dbReference>
<dbReference type="RefSeq" id="XP_060047809.1">
    <property type="nucleotide sequence ID" value="XM_060191826.1"/>
</dbReference>
<sequence>MSEEASVRPMARVLVFVYGTLKSGQPNHGVLRDSAHGQAALRGPGRTRERFPLVIAGPHNVPFLLRRPGCGHRVRGEVYAVDGALLSFLDDFEDCPHMYQRTPAAVVLDGDGGEEGRTVECWLYSTESFPPEWARLPHLEDYDSQGAHGLRYNPRENR</sequence>
<dbReference type="GO" id="GO:0061929">
    <property type="term" value="F:gamma-glutamylaminecyclotransferase activity"/>
    <property type="evidence" value="ECO:0007669"/>
    <property type="project" value="UniProtKB-UniRule"/>
</dbReference>
<evidence type="ECO:0000313" key="12">
    <source>
        <dbReference type="RefSeq" id="XP_060047809.1"/>
    </source>
</evidence>
<keyword evidence="3 6" id="KW-0456">Lyase</keyword>
<evidence type="ECO:0000313" key="11">
    <source>
        <dbReference type="RefSeq" id="XP_060047808.1"/>
    </source>
</evidence>
<comment type="function">
    <text evidence="4">Contributes to degradation of proteins cross-linked by transglutaminases by degrading the cross-link between a lysine and a glutamic acid residue. Catalyzes the formation of 5-oxo-L-proline from L-gamma-glutamyl-L-epsilon-lysine. Inactive with L-gamma-glutamyl-alpha-amino acid substrates such as L-gamma-glutamyl-L-alpha-cysteine and L-gamma-glutamyl-L-alpha-alanine.</text>
</comment>
<comment type="function">
    <text evidence="6">Catalyzes the formation of 5-oxo-L-proline from L-gamma-glutamyl-L-epsilon-lysine.</text>
</comment>
<dbReference type="Pfam" id="PF06094">
    <property type="entry name" value="GGACT"/>
    <property type="match status" value="1"/>
</dbReference>
<dbReference type="SUPFAM" id="SSF110857">
    <property type="entry name" value="Gamma-glutamyl cyclotransferase-like"/>
    <property type="match status" value="1"/>
</dbReference>
<dbReference type="OrthoDB" id="113620at2759"/>
<proteinExistence type="inferred from homology"/>
<evidence type="ECO:0000256" key="4">
    <source>
        <dbReference type="ARBA" id="ARBA00059877"/>
    </source>
</evidence>
<dbReference type="FunFam" id="3.10.490.10:FF:000008">
    <property type="entry name" value="Gamma-glutamylaminecyclotransferase A"/>
    <property type="match status" value="1"/>
</dbReference>
<name>A0A1S3W258_ERIEU</name>
<comment type="similarity">
    <text evidence="2 6">Belongs to the gamma-glutamylcyclotransferase family.</text>
</comment>
<evidence type="ECO:0000256" key="2">
    <source>
        <dbReference type="ARBA" id="ARBA00008861"/>
    </source>
</evidence>